<dbReference type="AlphaFoldDB" id="A0A7J7J2R4"/>
<dbReference type="PROSITE" id="PS50850">
    <property type="entry name" value="MFS"/>
    <property type="match status" value="1"/>
</dbReference>
<dbReference type="PANTHER" id="PTHR23506:SF28">
    <property type="entry name" value="MFS-TYPE TRANSPORTER SLC18B1-LIKE PROTEIN"/>
    <property type="match status" value="1"/>
</dbReference>
<feature type="transmembrane region" description="Helical" evidence="6">
    <location>
        <begin position="294"/>
        <end position="315"/>
    </location>
</feature>
<proteinExistence type="predicted"/>
<feature type="domain" description="Major facilitator superfamily (MFS) profile" evidence="7">
    <location>
        <begin position="190"/>
        <end position="423"/>
    </location>
</feature>
<feature type="transmembrane region" description="Helical" evidence="6">
    <location>
        <begin position="368"/>
        <end position="391"/>
    </location>
</feature>
<evidence type="ECO:0000256" key="5">
    <source>
        <dbReference type="ARBA" id="ARBA00023136"/>
    </source>
</evidence>
<dbReference type="Gene3D" id="1.20.1250.20">
    <property type="entry name" value="MFS general substrate transporter like domains"/>
    <property type="match status" value="2"/>
</dbReference>
<evidence type="ECO:0000256" key="1">
    <source>
        <dbReference type="ARBA" id="ARBA00004141"/>
    </source>
</evidence>
<dbReference type="Proteomes" id="UP000593567">
    <property type="component" value="Unassembled WGS sequence"/>
</dbReference>
<dbReference type="SUPFAM" id="SSF103473">
    <property type="entry name" value="MFS general substrate transporter"/>
    <property type="match status" value="1"/>
</dbReference>
<feature type="transmembrane region" description="Helical" evidence="6">
    <location>
        <begin position="20"/>
        <end position="43"/>
    </location>
</feature>
<evidence type="ECO:0000259" key="7">
    <source>
        <dbReference type="PROSITE" id="PS50850"/>
    </source>
</evidence>
<evidence type="ECO:0000313" key="9">
    <source>
        <dbReference type="Proteomes" id="UP000593567"/>
    </source>
</evidence>
<feature type="transmembrane region" description="Helical" evidence="6">
    <location>
        <begin position="158"/>
        <end position="180"/>
    </location>
</feature>
<gene>
    <name evidence="8" type="ORF">EB796_021357</name>
</gene>
<feature type="transmembrane region" description="Helical" evidence="6">
    <location>
        <begin position="112"/>
        <end position="138"/>
    </location>
</feature>
<evidence type="ECO:0000256" key="6">
    <source>
        <dbReference type="SAM" id="Phobius"/>
    </source>
</evidence>
<accession>A0A7J7J2R4</accession>
<dbReference type="InterPro" id="IPR036259">
    <property type="entry name" value="MFS_trans_sf"/>
</dbReference>
<comment type="subcellular location">
    <subcellularLocation>
        <location evidence="1">Membrane</location>
        <topology evidence="1">Multi-pass membrane protein</topology>
    </subcellularLocation>
</comment>
<dbReference type="Pfam" id="PF07690">
    <property type="entry name" value="MFS_1"/>
    <property type="match status" value="1"/>
</dbReference>
<keyword evidence="2" id="KW-0813">Transport</keyword>
<keyword evidence="4 6" id="KW-1133">Transmembrane helix</keyword>
<dbReference type="GO" id="GO:0022857">
    <property type="term" value="F:transmembrane transporter activity"/>
    <property type="evidence" value="ECO:0007669"/>
    <property type="project" value="InterPro"/>
</dbReference>
<feature type="transmembrane region" description="Helical" evidence="6">
    <location>
        <begin position="232"/>
        <end position="252"/>
    </location>
</feature>
<dbReference type="PANTHER" id="PTHR23506">
    <property type="entry name" value="GH10249P"/>
    <property type="match status" value="1"/>
</dbReference>
<feature type="transmembrane region" description="Helical" evidence="6">
    <location>
        <begin position="259"/>
        <end position="279"/>
    </location>
</feature>
<evidence type="ECO:0000256" key="2">
    <source>
        <dbReference type="ARBA" id="ARBA00022448"/>
    </source>
</evidence>
<keyword evidence="3 6" id="KW-0812">Transmembrane</keyword>
<evidence type="ECO:0000313" key="8">
    <source>
        <dbReference type="EMBL" id="KAF6020385.1"/>
    </source>
</evidence>
<feature type="transmembrane region" description="Helical" evidence="6">
    <location>
        <begin position="336"/>
        <end position="362"/>
    </location>
</feature>
<evidence type="ECO:0000256" key="4">
    <source>
        <dbReference type="ARBA" id="ARBA00022989"/>
    </source>
</evidence>
<dbReference type="InterPro" id="IPR020846">
    <property type="entry name" value="MFS_dom"/>
</dbReference>
<evidence type="ECO:0000256" key="3">
    <source>
        <dbReference type="ARBA" id="ARBA00022692"/>
    </source>
</evidence>
<dbReference type="InterPro" id="IPR011701">
    <property type="entry name" value="MFS"/>
</dbReference>
<keyword evidence="5 6" id="KW-0472">Membrane</keyword>
<dbReference type="InterPro" id="IPR050930">
    <property type="entry name" value="MFS_Vesicular_Transporter"/>
</dbReference>
<dbReference type="OrthoDB" id="5086884at2759"/>
<feature type="transmembrane region" description="Helical" evidence="6">
    <location>
        <begin position="86"/>
        <end position="105"/>
    </location>
</feature>
<protein>
    <submittedName>
        <fullName evidence="8">SLC18B1</fullName>
    </submittedName>
</protein>
<dbReference type="EMBL" id="VXIV02003179">
    <property type="protein sequence ID" value="KAF6020385.1"/>
    <property type="molecule type" value="Genomic_DNA"/>
</dbReference>
<reference evidence="8" key="1">
    <citation type="submission" date="2020-06" db="EMBL/GenBank/DDBJ databases">
        <title>Draft genome of Bugula neritina, a colonial animal packing powerful symbionts and potential medicines.</title>
        <authorList>
            <person name="Rayko M."/>
        </authorList>
    </citation>
    <scope>NUCLEOTIDE SEQUENCE [LARGE SCALE GENOMIC DNA]</scope>
    <source>
        <strain evidence="8">Kwan_BN1</strain>
    </source>
</reference>
<dbReference type="GO" id="GO:0016020">
    <property type="term" value="C:membrane"/>
    <property type="evidence" value="ECO:0007669"/>
    <property type="project" value="UniProtKB-SubCell"/>
</dbReference>
<organism evidence="8 9">
    <name type="scientific">Bugula neritina</name>
    <name type="common">Brown bryozoan</name>
    <name type="synonym">Sertularia neritina</name>
    <dbReference type="NCBI Taxonomy" id="10212"/>
    <lineage>
        <taxon>Eukaryota</taxon>
        <taxon>Metazoa</taxon>
        <taxon>Spiralia</taxon>
        <taxon>Lophotrochozoa</taxon>
        <taxon>Bryozoa</taxon>
        <taxon>Gymnolaemata</taxon>
        <taxon>Cheilostomatida</taxon>
        <taxon>Flustrina</taxon>
        <taxon>Buguloidea</taxon>
        <taxon>Bugulidae</taxon>
        <taxon>Bugula</taxon>
    </lineage>
</organism>
<sequence>MGNCIDSATSGLHAVWKERLLMVVVLTIQFVARCTDTFLYPFFPQEATAKGLTPTHIGIVFSSFELSRFLTFFTIGYLISKANPKHWCVVGGGLVSVCCVLFGLVDSTSGTLYLVLCSLTRFLAGSGAAMLTVASITLLLKITSYSSSFVIISNYTSAFWILGGSLFLLNLAQALVLPSVEQEVNKQSSINLLNIPGVIVLFFQVTIYKTIVEATYSGASNYLSFTFQTSPSTLGIVYSVWSAGYLLVCPLVPLLVNKGFIYSPILIAWVIAAPLYMLAGPSPLLEFLFNGQKYFLLTVITITISIFLAGIQLIPSFQAAINLAAVNGHEKDSMQTYGAVTGTLNSAIALGSLIGPVFGGAITQVSDFTWTLTSLAGFSLPVVTVISVYLLSMKLLKLPLKPIVGEDVKIENGEKKTFIREYR</sequence>
<feature type="transmembrane region" description="Helical" evidence="6">
    <location>
        <begin position="55"/>
        <end position="80"/>
    </location>
</feature>
<comment type="caution">
    <text evidence="8">The sequence shown here is derived from an EMBL/GenBank/DDBJ whole genome shotgun (WGS) entry which is preliminary data.</text>
</comment>
<name>A0A7J7J2R4_BUGNE</name>
<keyword evidence="9" id="KW-1185">Reference proteome</keyword>